<evidence type="ECO:0000256" key="6">
    <source>
        <dbReference type="ARBA" id="ARBA00050112"/>
    </source>
</evidence>
<dbReference type="SUPFAM" id="SSF51713">
    <property type="entry name" value="tRNA-guanine transglycosylase"/>
    <property type="match status" value="1"/>
</dbReference>
<comment type="subunit">
    <text evidence="7">Homodimer. Within each dimer, one monomer is responsible for RNA recognition and catalysis, while the other monomer binds to the replacement base PreQ1.</text>
</comment>
<feature type="binding site" evidence="7">
    <location>
        <position position="221"/>
    </location>
    <ligand>
        <name>substrate</name>
    </ligand>
</feature>
<feature type="domain" description="tRNA-guanine(15) transglycosylase-like" evidence="8">
    <location>
        <begin position="12"/>
        <end position="371"/>
    </location>
</feature>
<evidence type="ECO:0000256" key="3">
    <source>
        <dbReference type="ARBA" id="ARBA00022679"/>
    </source>
</evidence>
<dbReference type="Pfam" id="PF01702">
    <property type="entry name" value="TGT"/>
    <property type="match status" value="1"/>
</dbReference>
<evidence type="ECO:0000256" key="7">
    <source>
        <dbReference type="HAMAP-Rule" id="MF_00168"/>
    </source>
</evidence>
<evidence type="ECO:0000259" key="8">
    <source>
        <dbReference type="Pfam" id="PF01702"/>
    </source>
</evidence>
<dbReference type="InterPro" id="IPR036511">
    <property type="entry name" value="TGT-like_sf"/>
</dbReference>
<comment type="caution">
    <text evidence="7">Lacks conserved residue(s) required for the propagation of feature annotation.</text>
</comment>
<dbReference type="Proteomes" id="UP000216339">
    <property type="component" value="Unassembled WGS sequence"/>
</dbReference>
<dbReference type="InterPro" id="IPR050076">
    <property type="entry name" value="ArchSynthase1/Queuine_TRR"/>
</dbReference>
<feature type="binding site" evidence="7">
    <location>
        <position position="146"/>
    </location>
    <ligand>
        <name>substrate</name>
    </ligand>
</feature>
<dbReference type="EC" id="2.4.2.29" evidence="7"/>
<evidence type="ECO:0000313" key="9">
    <source>
        <dbReference type="EMBL" id="PAP78614.1"/>
    </source>
</evidence>
<dbReference type="Gene3D" id="3.20.20.105">
    <property type="entry name" value="Queuine tRNA-ribosyltransferase-like"/>
    <property type="match status" value="1"/>
</dbReference>
<dbReference type="EMBL" id="MQWD01000001">
    <property type="protein sequence ID" value="PAP78614.1"/>
    <property type="molecule type" value="Genomic_DNA"/>
</dbReference>
<evidence type="ECO:0000313" key="10">
    <source>
        <dbReference type="Proteomes" id="UP000216339"/>
    </source>
</evidence>
<dbReference type="RefSeq" id="WP_425442613.1">
    <property type="nucleotide sequence ID" value="NZ_MQWD01000001.1"/>
</dbReference>
<feature type="region of interest" description="RNA binding; important for wobble base 34 recognition" evidence="7">
    <location>
        <begin position="276"/>
        <end position="280"/>
    </location>
</feature>
<feature type="region of interest" description="RNA binding" evidence="7">
    <location>
        <begin position="252"/>
        <end position="258"/>
    </location>
</feature>
<organism evidence="9 10">
    <name type="scientific">Rubrivirga marina</name>
    <dbReference type="NCBI Taxonomy" id="1196024"/>
    <lineage>
        <taxon>Bacteria</taxon>
        <taxon>Pseudomonadati</taxon>
        <taxon>Rhodothermota</taxon>
        <taxon>Rhodothermia</taxon>
        <taxon>Rhodothermales</taxon>
        <taxon>Rubricoccaceae</taxon>
        <taxon>Rubrivirga</taxon>
    </lineage>
</organism>
<feature type="active site" description="Nucleophile" evidence="7">
    <location>
        <position position="271"/>
    </location>
</feature>
<name>A0A271J6E1_9BACT</name>
<comment type="similarity">
    <text evidence="7">Belongs to the queuine tRNA-ribosyltransferase family.</text>
</comment>
<feature type="active site" description="Proton acceptor" evidence="7">
    <location>
        <position position="92"/>
    </location>
</feature>
<dbReference type="AlphaFoldDB" id="A0A271J6E1"/>
<gene>
    <name evidence="7" type="primary">tgt</name>
    <name evidence="9" type="ORF">BSZ37_01840</name>
</gene>
<dbReference type="NCBIfam" id="TIGR00430">
    <property type="entry name" value="Q_tRNA_tgt"/>
    <property type="match status" value="1"/>
</dbReference>
<comment type="pathway">
    <text evidence="1 7">tRNA modification; tRNA-queuosine biosynthesis.</text>
</comment>
<protein>
    <recommendedName>
        <fullName evidence="7">Queuine tRNA-ribosyltransferase</fullName>
        <ecNumber evidence="7">2.4.2.29</ecNumber>
    </recommendedName>
    <alternativeName>
        <fullName evidence="7">Guanine insertion enzyme</fullName>
    </alternativeName>
    <alternativeName>
        <fullName evidence="7">tRNA-guanine transglycosylase</fullName>
    </alternativeName>
</protein>
<dbReference type="InterPro" id="IPR004803">
    <property type="entry name" value="TGT"/>
</dbReference>
<comment type="catalytic activity">
    <reaction evidence="6 7">
        <text>7-aminomethyl-7-carbaguanine + guanosine(34) in tRNA = 7-aminomethyl-7-carbaguanosine(34) in tRNA + guanine</text>
        <dbReference type="Rhea" id="RHEA:24104"/>
        <dbReference type="Rhea" id="RHEA-COMP:10341"/>
        <dbReference type="Rhea" id="RHEA-COMP:10342"/>
        <dbReference type="ChEBI" id="CHEBI:16235"/>
        <dbReference type="ChEBI" id="CHEBI:58703"/>
        <dbReference type="ChEBI" id="CHEBI:74269"/>
        <dbReference type="ChEBI" id="CHEBI:82833"/>
        <dbReference type="EC" id="2.4.2.29"/>
    </reaction>
</comment>
<dbReference type="PANTHER" id="PTHR46499">
    <property type="entry name" value="QUEUINE TRNA-RIBOSYLTRANSFERASE"/>
    <property type="match status" value="1"/>
</dbReference>
<sequence>MTFELQAECPETGARAGLLHTDHGTVETPMFMPVGTVGSVKAVAPRTLRDDLGVQILLGNTYHLALRPGRDVLRTVGGLHPFMQWDGPILTDSGGFQVFSLADLRKVTEEGVRFRNHLDGQYLTFTPESVVDTQRDIGSDIMMVLDELTPATVDEAEARRANARTVRWAERAFAHYRATEPHYGHHQALFPIVQGAVFPDVRRESAEALLQLDAEGYAIGGLAVGEEAEVMYDTVALTNEVLPQDRPRYLMGVGTPQNLIENVARGVDLFDCVMPTRNARTGTLFTTDGTVNIKNARFKTDTSAIDEALDVYHSRTFSKAYLRHLTKANEPLYMEIASVQNLALYLWTMRSMRAAILEGRFPAFRREWSDRLVQKA</sequence>
<dbReference type="InterPro" id="IPR002616">
    <property type="entry name" value="tRNA_ribo_trans-like"/>
</dbReference>
<keyword evidence="10" id="KW-1185">Reference proteome</keyword>
<dbReference type="UniPathway" id="UPA00392"/>
<dbReference type="HAMAP" id="MF_00168">
    <property type="entry name" value="Q_tRNA_Tgt"/>
    <property type="match status" value="1"/>
</dbReference>
<comment type="function">
    <text evidence="7">Catalyzes the base-exchange of a guanine (G) residue with the queuine precursor 7-aminomethyl-7-deazaguanine (PreQ1) at position 34 (anticodon wobble position) in tRNAs with GU(N) anticodons (tRNA-Asp, -Asn, -His and -Tyr). Catalysis occurs through a double-displacement mechanism. The nucleophile active site attacks the C1' of nucleotide 34 to detach the guanine base from the RNA, forming a covalent enzyme-RNA intermediate. The proton acceptor active site deprotonates the incoming PreQ1, allowing a nucleophilic attack on the C1' of the ribose to form the product. After dissociation, two additional enzymatic reactions on the tRNA convert PreQ1 to queuine (Q), resulting in the hypermodified nucleoside queuosine (7-(((4,5-cis-dihydroxy-2-cyclopenten-1-yl)amino)methyl)-7-deazaguanosine).</text>
</comment>
<dbReference type="PANTHER" id="PTHR46499:SF1">
    <property type="entry name" value="QUEUINE TRNA-RIBOSYLTRANSFERASE"/>
    <property type="match status" value="1"/>
</dbReference>
<dbReference type="GO" id="GO:0005829">
    <property type="term" value="C:cytosol"/>
    <property type="evidence" value="ECO:0007669"/>
    <property type="project" value="TreeGrafter"/>
</dbReference>
<keyword evidence="3 7" id="KW-0808">Transferase</keyword>
<evidence type="ECO:0000256" key="1">
    <source>
        <dbReference type="ARBA" id="ARBA00004691"/>
    </source>
</evidence>
<comment type="caution">
    <text evidence="9">The sequence shown here is derived from an EMBL/GenBank/DDBJ whole genome shotgun (WGS) entry which is preliminary data.</text>
</comment>
<feature type="binding site" evidence="7">
    <location>
        <position position="194"/>
    </location>
    <ligand>
        <name>substrate</name>
    </ligand>
</feature>
<proteinExistence type="inferred from homology"/>
<dbReference type="GO" id="GO:0008479">
    <property type="term" value="F:tRNA-guanosine(34) queuine transglycosylase activity"/>
    <property type="evidence" value="ECO:0007669"/>
    <property type="project" value="UniProtKB-UniRule"/>
</dbReference>
<reference evidence="9 10" key="1">
    <citation type="submission" date="2016-11" db="EMBL/GenBank/DDBJ databases">
        <title>Study of marine rhodopsin-containing bacteria.</title>
        <authorList>
            <person name="Yoshizawa S."/>
            <person name="Kumagai Y."/>
            <person name="Kogure K."/>
        </authorList>
    </citation>
    <scope>NUCLEOTIDE SEQUENCE [LARGE SCALE GENOMIC DNA]</scope>
    <source>
        <strain evidence="9 10">SAORIC-28</strain>
    </source>
</reference>
<keyword evidence="5 7" id="KW-0671">Queuosine biosynthesis</keyword>
<dbReference type="GO" id="GO:0008616">
    <property type="term" value="P:tRNA queuosine(34) biosynthetic process"/>
    <property type="evidence" value="ECO:0007669"/>
    <property type="project" value="UniProtKB-UniRule"/>
</dbReference>
<keyword evidence="2 7" id="KW-0328">Glycosyltransferase</keyword>
<evidence type="ECO:0000256" key="5">
    <source>
        <dbReference type="ARBA" id="ARBA00022785"/>
    </source>
</evidence>
<keyword evidence="4 7" id="KW-0819">tRNA processing</keyword>
<evidence type="ECO:0000256" key="2">
    <source>
        <dbReference type="ARBA" id="ARBA00022676"/>
    </source>
</evidence>
<accession>A0A271J6E1</accession>
<dbReference type="FunFam" id="3.20.20.105:FF:000001">
    <property type="entry name" value="Queuine tRNA-ribosyltransferase"/>
    <property type="match status" value="1"/>
</dbReference>
<dbReference type="NCBIfam" id="TIGR00449">
    <property type="entry name" value="tgt_general"/>
    <property type="match status" value="1"/>
</dbReference>
<evidence type="ECO:0000256" key="4">
    <source>
        <dbReference type="ARBA" id="ARBA00022694"/>
    </source>
</evidence>
<feature type="binding site" evidence="7">
    <location>
        <begin position="92"/>
        <end position="96"/>
    </location>
    <ligand>
        <name>substrate</name>
    </ligand>
</feature>